<name>A0A545TCR7_9GAMM</name>
<evidence type="ECO:0000313" key="3">
    <source>
        <dbReference type="Proteomes" id="UP000317839"/>
    </source>
</evidence>
<feature type="chain" id="PRO_5022125197" description="Lipoprotein" evidence="1">
    <location>
        <begin position="21"/>
        <end position="353"/>
    </location>
</feature>
<keyword evidence="1" id="KW-0732">Signal</keyword>
<evidence type="ECO:0008006" key="4">
    <source>
        <dbReference type="Google" id="ProtNLM"/>
    </source>
</evidence>
<comment type="caution">
    <text evidence="2">The sequence shown here is derived from an EMBL/GenBank/DDBJ whole genome shotgun (WGS) entry which is preliminary data.</text>
</comment>
<evidence type="ECO:0000313" key="2">
    <source>
        <dbReference type="EMBL" id="TQV75007.1"/>
    </source>
</evidence>
<dbReference type="OrthoDB" id="5729221at2"/>
<protein>
    <recommendedName>
        <fullName evidence="4">Lipoprotein</fullName>
    </recommendedName>
</protein>
<accession>A0A545TCR7</accession>
<proteinExistence type="predicted"/>
<keyword evidence="3" id="KW-1185">Reference proteome</keyword>
<reference evidence="2 3" key="1">
    <citation type="submission" date="2019-06" db="EMBL/GenBank/DDBJ databases">
        <title>Draft genome of Aliikangiella marina GYP-15.</title>
        <authorList>
            <person name="Wang G."/>
        </authorList>
    </citation>
    <scope>NUCLEOTIDE SEQUENCE [LARGE SCALE GENOMIC DNA]</scope>
    <source>
        <strain evidence="2 3">GYP-15</strain>
    </source>
</reference>
<dbReference type="EMBL" id="VIKR01000002">
    <property type="protein sequence ID" value="TQV75007.1"/>
    <property type="molecule type" value="Genomic_DNA"/>
</dbReference>
<dbReference type="PROSITE" id="PS51257">
    <property type="entry name" value="PROKAR_LIPOPROTEIN"/>
    <property type="match status" value="1"/>
</dbReference>
<gene>
    <name evidence="2" type="ORF">FLL45_08685</name>
</gene>
<organism evidence="2 3">
    <name type="scientific">Aliikangiella marina</name>
    <dbReference type="NCBI Taxonomy" id="1712262"/>
    <lineage>
        <taxon>Bacteria</taxon>
        <taxon>Pseudomonadati</taxon>
        <taxon>Pseudomonadota</taxon>
        <taxon>Gammaproteobacteria</taxon>
        <taxon>Oceanospirillales</taxon>
        <taxon>Pleioneaceae</taxon>
        <taxon>Aliikangiella</taxon>
    </lineage>
</organism>
<evidence type="ECO:0000256" key="1">
    <source>
        <dbReference type="SAM" id="SignalP"/>
    </source>
</evidence>
<sequence length="353" mass="39496">MNKILSTSLAISFLALTGCATGYKTTIAPEFKSSQKDVHLASFIAQKEMDARAPLANSAGVGAQFGLIGALVSVAIDSSVNQTNIENKEVQIAPLRDALIDYDFNTPFHQEVTNKIAKIDWINVTNQTEVNDQNEIELKDGYFLKVDTSYSLSSDFTTLQVFTNVSLNNVTNEKDKKTGKPKQKVETLFQNLYKYSSPSLERLTKTKEEYDAQVAEVEAWYEARLAKLEKNKSKGDLRAAKKRKMRNIKEEYSFAEGNLKMAELWAKDEAALAKQHLNESAFEISKMILLDLSDTKTIDEYKKDKSIQTYEDGLQVVSEGAQRVIVRDIQTAMAGQLCSLKKGDSGNHCKFKL</sequence>
<feature type="signal peptide" evidence="1">
    <location>
        <begin position="1"/>
        <end position="20"/>
    </location>
</feature>
<dbReference type="Proteomes" id="UP000317839">
    <property type="component" value="Unassembled WGS sequence"/>
</dbReference>
<dbReference type="AlphaFoldDB" id="A0A545TCR7"/>
<dbReference type="RefSeq" id="WP_142941625.1">
    <property type="nucleotide sequence ID" value="NZ_VIKR01000002.1"/>
</dbReference>